<evidence type="ECO:0000313" key="2">
    <source>
        <dbReference type="EMBL" id="CAH3018707.1"/>
    </source>
</evidence>
<proteinExistence type="predicted"/>
<dbReference type="EMBL" id="CALNXI010002895">
    <property type="protein sequence ID" value="CAH3191317.1"/>
    <property type="molecule type" value="Genomic_DNA"/>
</dbReference>
<dbReference type="EMBL" id="CALNXI010000094">
    <property type="protein sequence ID" value="CAH3018707.1"/>
    <property type="molecule type" value="Genomic_DNA"/>
</dbReference>
<protein>
    <recommendedName>
        <fullName evidence="5">Tesmin/TSO1-like CXC domain-containing protein</fullName>
    </recommendedName>
</protein>
<keyword evidence="4" id="KW-1185">Reference proteome</keyword>
<organism evidence="3 4">
    <name type="scientific">Porites evermanni</name>
    <dbReference type="NCBI Taxonomy" id="104178"/>
    <lineage>
        <taxon>Eukaryota</taxon>
        <taxon>Metazoa</taxon>
        <taxon>Cnidaria</taxon>
        <taxon>Anthozoa</taxon>
        <taxon>Hexacorallia</taxon>
        <taxon>Scleractinia</taxon>
        <taxon>Fungiina</taxon>
        <taxon>Poritidae</taxon>
        <taxon>Porites</taxon>
    </lineage>
</organism>
<feature type="region of interest" description="Disordered" evidence="1">
    <location>
        <begin position="477"/>
        <end position="496"/>
    </location>
</feature>
<sequence length="1502" mass="169595">TSFNECIICQNDRKEKLRTAKESSIKTLLAALERRRDETYRRLVTEKEYLQDKDNTIYWHSTCYSAYTSEQNLQYAEVQQVSEVSDRSLRSKSLPFDSSKCLICGNRSYKKCKEMNNASSFDSRDAIKKAAEAIDDKRILHILSGVNDDLVAAEAKYHKSCFSSYTSKSNIKHRAFKEEKDESLFSVAFKEMASTIQSFLDNGRAYDMSSLLTMYQHILKSKGIDADSYTKHKLKLRMQSHFGDDIVFHQQFDKKKPELVYSSKISLQDVINSAALELHTSNKQVISDEANARNCIFEAAKIIKHEIKECKGISTRPLDVSDLNEDTVRRLVPNDLYWLLRWIIGPTLDIEDTSTIDDKKVLSIAQDIIHCSSNARVKTPKHVSLAMSTHHLTGSKQIIILLNRMGHCISYDEMKSVDASLATEVLAQSEQYDTVLPSNISPGSFIQMGSDNDDFNEETIDGKNTTHVTTMVVYQRKPFGPEPKPTVKGDHSQRRRSLQQDLANVYEIQDFSVVGRRPTTSSLVGKINMEWYDGSTNEFHKASSMDKVWSLVRMNPRTDAVITFDLAIYMKAKQIQWKASPEFENAVIRMGGFHIAINFLSVIGKIYAESGLEDLLVESGVYAAGSTSALLAGKQYNRGVRAHKLVVEAFFRLSWKAFEKWLLERPIEEQPRVAKEEMFSAINDCRKAIKGPFNQLLDNIDKFQSKAKDAISLFEQFKQESRTKSSLFAFWDDYCTIVNILLQFIKAERTGDWGLHLAATAKMLPYFFSMDRQNYARWIPVYLADMKELPRKHPEVHKEFTEGNHAISRSDNQPFAKVWTDMALEQSINADSKSKGGVVGITHNQSALQRWFLTAHERASVTTALKEMYAIRDSDRMGTHKESQPKRVQRDEEDVKKLIACFSSNLMTNPFECDADNQLLNIATGVVLPPESAQRLLESTEIGKKNMEAFIQDRLNTNKVSFWEPLKQLKIKTFASTKKKITLKSTNEKVISIDADRNLFGRLLIVANSREVNLRDVLAYELSPVPLSLAHCDGSLRKTTKSVLMSVLEEKVRVSARLPVEPQDTKSIHLIDGMAVVQTMKSGNASTFGELANKFYAIATEPLLQNGCDRVDIVFDQYRDMSIKSHERSRRGSSSALEVKINSPSTPVPKQWAKYISNPRNKTNLCTFLTQALSELGKKKLPQGKCLVIGGGCSDGESSLHIRRDHPTVTLSDLQANHEEADTRLLFHAKHASQPDSRIIIHSPDTDVLVLGISFYDELGCKELWLRTGSKDRLRYIPLHEISTKVGPKICKALPAFHALTGSDATSAFAGVGKKRAYNILEDSEVHQESLSQLGQITLTEDEIKQCVKFVFSLYPTTKKTPSSLDELRYLLFCQKRQKSEALPPTSDSFIQHLKRANYQVLVWRKSLVGNQDLPEPQCSGWKEEDGVLCPILMTSNPAPESIIELTTCNCKKSLCRSTCSCANNGLCCTEACFCMAEPGSCLNPHSNTYQDSDSEEEDDTP</sequence>
<dbReference type="PANTHER" id="PTHR46704">
    <property type="entry name" value="CXC DOMAIN-CONTAINING PROTEIN-RELATED"/>
    <property type="match status" value="1"/>
</dbReference>
<gene>
    <name evidence="3" type="ORF">PEVE_00021618</name>
    <name evidence="2" type="ORF">PEVE_00044417</name>
</gene>
<evidence type="ECO:0008006" key="5">
    <source>
        <dbReference type="Google" id="ProtNLM"/>
    </source>
</evidence>
<name>A0ABN8SN20_9CNID</name>
<evidence type="ECO:0000313" key="4">
    <source>
        <dbReference type="Proteomes" id="UP001159427"/>
    </source>
</evidence>
<dbReference type="Proteomes" id="UP001159427">
    <property type="component" value="Unassembled WGS sequence"/>
</dbReference>
<feature type="non-terminal residue" evidence="3">
    <location>
        <position position="1"/>
    </location>
</feature>
<evidence type="ECO:0000256" key="1">
    <source>
        <dbReference type="SAM" id="MobiDB-lite"/>
    </source>
</evidence>
<accession>A0ABN8SN20</accession>
<reference evidence="3 4" key="1">
    <citation type="submission" date="2022-05" db="EMBL/GenBank/DDBJ databases">
        <authorList>
            <consortium name="Genoscope - CEA"/>
            <person name="William W."/>
        </authorList>
    </citation>
    <scope>NUCLEOTIDE SEQUENCE [LARGE SCALE GENOMIC DNA]</scope>
</reference>
<comment type="caution">
    <text evidence="3">The sequence shown here is derived from an EMBL/GenBank/DDBJ whole genome shotgun (WGS) entry which is preliminary data.</text>
</comment>
<dbReference type="PANTHER" id="PTHR46704:SF1">
    <property type="entry name" value="TELOMERE LENGTH REGULATION PROTEIN TEL2 HOMOLOG"/>
    <property type="match status" value="1"/>
</dbReference>
<evidence type="ECO:0000313" key="3">
    <source>
        <dbReference type="EMBL" id="CAH3191317.1"/>
    </source>
</evidence>